<dbReference type="Proteomes" id="UP000583929">
    <property type="component" value="Unassembled WGS sequence"/>
</dbReference>
<proteinExistence type="predicted"/>
<feature type="region of interest" description="Disordered" evidence="1">
    <location>
        <begin position="1"/>
        <end position="24"/>
    </location>
</feature>
<evidence type="ECO:0000256" key="1">
    <source>
        <dbReference type="SAM" id="MobiDB-lite"/>
    </source>
</evidence>
<name>A0A7J6F6J0_CANSA</name>
<keyword evidence="3" id="KW-1185">Reference proteome</keyword>
<comment type="caution">
    <text evidence="2">The sequence shown here is derived from an EMBL/GenBank/DDBJ whole genome shotgun (WGS) entry which is preliminary data.</text>
</comment>
<dbReference type="AlphaFoldDB" id="A0A7J6F6J0"/>
<sequence>MRRVVPKASVETTSERAGVSRRGTQTSLLLTSRLTPHHLMVVAHTTTRRHGNRTVGRNRTVKSEPYGRCGRRRAN</sequence>
<reference evidence="2 3" key="1">
    <citation type="journal article" date="2020" name="bioRxiv">
        <title>Sequence and annotation of 42 cannabis genomes reveals extensive copy number variation in cannabinoid synthesis and pathogen resistance genes.</title>
        <authorList>
            <person name="Mckernan K.J."/>
            <person name="Helbert Y."/>
            <person name="Kane L.T."/>
            <person name="Ebling H."/>
            <person name="Zhang L."/>
            <person name="Liu B."/>
            <person name="Eaton Z."/>
            <person name="Mclaughlin S."/>
            <person name="Kingan S."/>
            <person name="Baybayan P."/>
            <person name="Concepcion G."/>
            <person name="Jordan M."/>
            <person name="Riva A."/>
            <person name="Barbazuk W."/>
            <person name="Harkins T."/>
        </authorList>
    </citation>
    <scope>NUCLEOTIDE SEQUENCE [LARGE SCALE GENOMIC DNA]</scope>
    <source>
        <strain evidence="3">cv. Jamaican Lion 4</strain>
        <tissue evidence="2">Leaf</tissue>
    </source>
</reference>
<dbReference type="EMBL" id="JAATIQ010000274">
    <property type="protein sequence ID" value="KAF4365360.1"/>
    <property type="molecule type" value="Genomic_DNA"/>
</dbReference>
<organism evidence="2 3">
    <name type="scientific">Cannabis sativa</name>
    <name type="common">Hemp</name>
    <name type="synonym">Marijuana</name>
    <dbReference type="NCBI Taxonomy" id="3483"/>
    <lineage>
        <taxon>Eukaryota</taxon>
        <taxon>Viridiplantae</taxon>
        <taxon>Streptophyta</taxon>
        <taxon>Embryophyta</taxon>
        <taxon>Tracheophyta</taxon>
        <taxon>Spermatophyta</taxon>
        <taxon>Magnoliopsida</taxon>
        <taxon>eudicotyledons</taxon>
        <taxon>Gunneridae</taxon>
        <taxon>Pentapetalae</taxon>
        <taxon>rosids</taxon>
        <taxon>fabids</taxon>
        <taxon>Rosales</taxon>
        <taxon>Cannabaceae</taxon>
        <taxon>Cannabis</taxon>
    </lineage>
</organism>
<evidence type="ECO:0000313" key="3">
    <source>
        <dbReference type="Proteomes" id="UP000583929"/>
    </source>
</evidence>
<feature type="region of interest" description="Disordered" evidence="1">
    <location>
        <begin position="47"/>
        <end position="75"/>
    </location>
</feature>
<accession>A0A7J6F6J0</accession>
<protein>
    <submittedName>
        <fullName evidence="2">Uncharacterized protein</fullName>
    </submittedName>
</protein>
<gene>
    <name evidence="2" type="ORF">G4B88_017356</name>
</gene>
<evidence type="ECO:0000313" key="2">
    <source>
        <dbReference type="EMBL" id="KAF4365360.1"/>
    </source>
</evidence>